<dbReference type="RefSeq" id="WP_211041744.1">
    <property type="nucleotide sequence ID" value="NZ_JAELVF020000002.1"/>
</dbReference>
<gene>
    <name evidence="2" type="ORF">JGS22_022070</name>
</gene>
<dbReference type="Proteomes" id="UP000694501">
    <property type="component" value="Unassembled WGS sequence"/>
</dbReference>
<accession>A0A949N3N9</accession>
<feature type="transmembrane region" description="Helical" evidence="1">
    <location>
        <begin position="48"/>
        <end position="67"/>
    </location>
</feature>
<reference evidence="2" key="1">
    <citation type="submission" date="2021-06" db="EMBL/GenBank/DDBJ databases">
        <title>Sequencing of actinobacteria type strains.</title>
        <authorList>
            <person name="Nguyen G.-S."/>
            <person name="Wentzel A."/>
        </authorList>
    </citation>
    <scope>NUCLEOTIDE SEQUENCE</scope>
    <source>
        <strain evidence="2">P38-E01</strain>
    </source>
</reference>
<feature type="transmembrane region" description="Helical" evidence="1">
    <location>
        <begin position="88"/>
        <end position="108"/>
    </location>
</feature>
<organism evidence="2 3">
    <name type="scientific">Streptomyces tardus</name>
    <dbReference type="NCBI Taxonomy" id="2780544"/>
    <lineage>
        <taxon>Bacteria</taxon>
        <taxon>Bacillati</taxon>
        <taxon>Actinomycetota</taxon>
        <taxon>Actinomycetes</taxon>
        <taxon>Kitasatosporales</taxon>
        <taxon>Streptomycetaceae</taxon>
        <taxon>Streptomyces</taxon>
    </lineage>
</organism>
<feature type="transmembrane region" description="Helical" evidence="1">
    <location>
        <begin position="21"/>
        <end position="42"/>
    </location>
</feature>
<keyword evidence="1" id="KW-0812">Transmembrane</keyword>
<keyword evidence="1" id="KW-0472">Membrane</keyword>
<evidence type="ECO:0000256" key="1">
    <source>
        <dbReference type="SAM" id="Phobius"/>
    </source>
</evidence>
<proteinExistence type="predicted"/>
<evidence type="ECO:0000313" key="3">
    <source>
        <dbReference type="Proteomes" id="UP000694501"/>
    </source>
</evidence>
<sequence length="162" mass="17107">MSDRKTTHRAPGPRLPLGSPLQLALLLCSFALSAYVGIRLLADDWLGVALWIVGAALLHDLVLLPLYSAADRALLATAGAVGERALAGYVRVPAAFSLLLLLVWFPTISGRTEDAYRAASGLSSDRFLTNWLLVTAALFGASALLLAVSVLRSRSSTGPDAH</sequence>
<name>A0A949N3N9_9ACTN</name>
<keyword evidence="1" id="KW-1133">Transmembrane helix</keyword>
<comment type="caution">
    <text evidence="2">The sequence shown here is derived from an EMBL/GenBank/DDBJ whole genome shotgun (WGS) entry which is preliminary data.</text>
</comment>
<protein>
    <submittedName>
        <fullName evidence="2">Uncharacterized protein</fullName>
    </submittedName>
</protein>
<dbReference type="EMBL" id="JAELVF020000002">
    <property type="protein sequence ID" value="MBU7600245.1"/>
    <property type="molecule type" value="Genomic_DNA"/>
</dbReference>
<keyword evidence="3" id="KW-1185">Reference proteome</keyword>
<feature type="transmembrane region" description="Helical" evidence="1">
    <location>
        <begin position="128"/>
        <end position="151"/>
    </location>
</feature>
<evidence type="ECO:0000313" key="2">
    <source>
        <dbReference type="EMBL" id="MBU7600245.1"/>
    </source>
</evidence>
<dbReference type="AlphaFoldDB" id="A0A949N3N9"/>